<evidence type="ECO:0000256" key="4">
    <source>
        <dbReference type="ARBA" id="ARBA00022692"/>
    </source>
</evidence>
<dbReference type="PANTHER" id="PTHR32219:SF16">
    <property type="entry name" value="CORE-2_I-BRANCHING BETA-1,6-N-ACETYLGLUCOSAMINYLTRANSFERASE FAMILY PROTEIN"/>
    <property type="match status" value="1"/>
</dbReference>
<evidence type="ECO:0000313" key="11">
    <source>
        <dbReference type="Proteomes" id="UP000237105"/>
    </source>
</evidence>
<keyword evidence="3" id="KW-1003">Cell membrane</keyword>
<evidence type="ECO:0000256" key="9">
    <source>
        <dbReference type="ARBA" id="ARBA00038080"/>
    </source>
</evidence>
<dbReference type="STRING" id="3476.A0A2P5BLR1"/>
<sequence length="470" mass="55179">MKSQHHSNEMGIKLTQIHHTLGIEGDDIRLHENAYEIPNQGSDQLDHEPEKVDILDEGISVPKKVHRFYFVKFWPHQEPSSESKVKKAEDLIRKLNHQELQIRKRLEIESYRSWEFRRALQDLCHGNSRLASLGYVIDSKRHELKRLQLVLDRLCCANQALQATATESCLLSGDKLDTHRLQLQMLHSCKSLAEEKQLMRDIKASQRRGEDHMHSTISTEELDWSADWKSSENYYAKTNIGLANCEGDRNRKKIKDLKLRVDKYVYNNAAKGNIWNSFGLKQAIINKLKIIGNDIDTLEKKQSELLRKYAYIEKKMRTSVKVRDSLYKRLTDMHQRKKEACESILKLIEEYEKENACYYENRFLLSEALALASKKDVAALEKLSQTEGEKFVSEWNKSKAFRDDYEKRVSRSLYSRQLSSDGRMRNVGHKEPLVMVTPTIFKREAAFTNEELKCLMKDLEDPPWYRLHYW</sequence>
<evidence type="ECO:0000256" key="6">
    <source>
        <dbReference type="ARBA" id="ARBA00022989"/>
    </source>
</evidence>
<comment type="similarity">
    <text evidence="9">Belongs to the plant Proton pump-interactor protein family.</text>
</comment>
<name>A0A2P5BLR1_PARAD</name>
<keyword evidence="6" id="KW-1133">Transmembrane helix</keyword>
<evidence type="ECO:0000313" key="10">
    <source>
        <dbReference type="EMBL" id="PON49683.1"/>
    </source>
</evidence>
<keyword evidence="4" id="KW-0812">Transmembrane</keyword>
<evidence type="ECO:0000256" key="8">
    <source>
        <dbReference type="ARBA" id="ARBA00023136"/>
    </source>
</evidence>
<evidence type="ECO:0000256" key="1">
    <source>
        <dbReference type="ARBA" id="ARBA00004162"/>
    </source>
</evidence>
<evidence type="ECO:0000256" key="7">
    <source>
        <dbReference type="ARBA" id="ARBA00023054"/>
    </source>
</evidence>
<evidence type="ECO:0000256" key="2">
    <source>
        <dbReference type="ARBA" id="ARBA00004389"/>
    </source>
</evidence>
<dbReference type="InterPro" id="IPR055282">
    <property type="entry name" value="PPI1-4"/>
</dbReference>
<organism evidence="10 11">
    <name type="scientific">Parasponia andersonii</name>
    <name type="common">Sponia andersonii</name>
    <dbReference type="NCBI Taxonomy" id="3476"/>
    <lineage>
        <taxon>Eukaryota</taxon>
        <taxon>Viridiplantae</taxon>
        <taxon>Streptophyta</taxon>
        <taxon>Embryophyta</taxon>
        <taxon>Tracheophyta</taxon>
        <taxon>Spermatophyta</taxon>
        <taxon>Magnoliopsida</taxon>
        <taxon>eudicotyledons</taxon>
        <taxon>Gunneridae</taxon>
        <taxon>Pentapetalae</taxon>
        <taxon>rosids</taxon>
        <taxon>fabids</taxon>
        <taxon>Rosales</taxon>
        <taxon>Cannabaceae</taxon>
        <taxon>Parasponia</taxon>
    </lineage>
</organism>
<keyword evidence="8" id="KW-0472">Membrane</keyword>
<evidence type="ECO:0000256" key="5">
    <source>
        <dbReference type="ARBA" id="ARBA00022824"/>
    </source>
</evidence>
<comment type="caution">
    <text evidence="10">The sequence shown here is derived from an EMBL/GenBank/DDBJ whole genome shotgun (WGS) entry which is preliminary data.</text>
</comment>
<protein>
    <submittedName>
        <fullName evidence="10">Proton pump-interactor</fullName>
    </submittedName>
</protein>
<gene>
    <name evidence="10" type="ORF">PanWU01x14_228470</name>
</gene>
<dbReference type="EMBL" id="JXTB01000256">
    <property type="protein sequence ID" value="PON49683.1"/>
    <property type="molecule type" value="Genomic_DNA"/>
</dbReference>
<dbReference type="OrthoDB" id="1159798at2759"/>
<dbReference type="PANTHER" id="PTHR32219">
    <property type="entry name" value="RNA-BINDING PROTEIN YLMH-RELATED"/>
    <property type="match status" value="1"/>
</dbReference>
<proteinExistence type="inferred from homology"/>
<comment type="subcellular location">
    <subcellularLocation>
        <location evidence="1">Cell membrane</location>
        <topology evidence="1">Single-pass membrane protein</topology>
    </subcellularLocation>
    <subcellularLocation>
        <location evidence="2">Endoplasmic reticulum membrane</location>
        <topology evidence="2">Single-pass membrane protein</topology>
    </subcellularLocation>
</comment>
<keyword evidence="11" id="KW-1185">Reference proteome</keyword>
<dbReference type="GO" id="GO:0005789">
    <property type="term" value="C:endoplasmic reticulum membrane"/>
    <property type="evidence" value="ECO:0007669"/>
    <property type="project" value="UniProtKB-SubCell"/>
</dbReference>
<reference evidence="11" key="1">
    <citation type="submission" date="2016-06" db="EMBL/GenBank/DDBJ databases">
        <title>Parallel loss of symbiosis genes in relatives of nitrogen-fixing non-legume Parasponia.</title>
        <authorList>
            <person name="Van Velzen R."/>
            <person name="Holmer R."/>
            <person name="Bu F."/>
            <person name="Rutten L."/>
            <person name="Van Zeijl A."/>
            <person name="Liu W."/>
            <person name="Santuari L."/>
            <person name="Cao Q."/>
            <person name="Sharma T."/>
            <person name="Shen D."/>
            <person name="Roswanjaya Y."/>
            <person name="Wardhani T."/>
            <person name="Kalhor M.S."/>
            <person name="Jansen J."/>
            <person name="Van den Hoogen J."/>
            <person name="Gungor B."/>
            <person name="Hartog M."/>
            <person name="Hontelez J."/>
            <person name="Verver J."/>
            <person name="Yang W.-C."/>
            <person name="Schijlen E."/>
            <person name="Repin R."/>
            <person name="Schilthuizen M."/>
            <person name="Schranz E."/>
            <person name="Heidstra R."/>
            <person name="Miyata K."/>
            <person name="Fedorova E."/>
            <person name="Kohlen W."/>
            <person name="Bisseling T."/>
            <person name="Smit S."/>
            <person name="Geurts R."/>
        </authorList>
    </citation>
    <scope>NUCLEOTIDE SEQUENCE [LARGE SCALE GENOMIC DNA]</scope>
    <source>
        <strain evidence="11">cv. WU1-14</strain>
    </source>
</reference>
<dbReference type="AlphaFoldDB" id="A0A2P5BLR1"/>
<keyword evidence="7" id="KW-0175">Coiled coil</keyword>
<keyword evidence="5" id="KW-0256">Endoplasmic reticulum</keyword>
<dbReference type="GO" id="GO:0005886">
    <property type="term" value="C:plasma membrane"/>
    <property type="evidence" value="ECO:0007669"/>
    <property type="project" value="UniProtKB-SubCell"/>
</dbReference>
<accession>A0A2P5BLR1</accession>
<dbReference type="Proteomes" id="UP000237105">
    <property type="component" value="Unassembled WGS sequence"/>
</dbReference>
<evidence type="ECO:0000256" key="3">
    <source>
        <dbReference type="ARBA" id="ARBA00022475"/>
    </source>
</evidence>